<feature type="transmembrane region" description="Helical" evidence="1">
    <location>
        <begin position="107"/>
        <end position="127"/>
    </location>
</feature>
<reference evidence="3" key="1">
    <citation type="submission" date="2020-10" db="EMBL/GenBank/DDBJ databases">
        <authorList>
            <person name="Gilroy R."/>
        </authorList>
    </citation>
    <scope>NUCLEOTIDE SEQUENCE</scope>
    <source>
        <strain evidence="3">CHK191-8634</strain>
    </source>
</reference>
<evidence type="ECO:0000313" key="3">
    <source>
        <dbReference type="EMBL" id="HIU44307.1"/>
    </source>
</evidence>
<dbReference type="EMBL" id="DVMR01000063">
    <property type="protein sequence ID" value="HIU44307.1"/>
    <property type="molecule type" value="Genomic_DNA"/>
</dbReference>
<keyword evidence="1" id="KW-1133">Transmembrane helix</keyword>
<evidence type="ECO:0008006" key="5">
    <source>
        <dbReference type="Google" id="ProtNLM"/>
    </source>
</evidence>
<name>A0A9D1LLZ5_9CLOT</name>
<organism evidence="3 4">
    <name type="scientific">Candidatus Ventrousia excrementavium</name>
    <dbReference type="NCBI Taxonomy" id="2840961"/>
    <lineage>
        <taxon>Bacteria</taxon>
        <taxon>Bacillati</taxon>
        <taxon>Bacillota</taxon>
        <taxon>Clostridia</taxon>
        <taxon>Eubacteriales</taxon>
        <taxon>Clostridiaceae</taxon>
        <taxon>Clostridiaceae incertae sedis</taxon>
        <taxon>Candidatus Ventrousia</taxon>
    </lineage>
</organism>
<feature type="transmembrane region" description="Helical" evidence="1">
    <location>
        <begin position="74"/>
        <end position="95"/>
    </location>
</feature>
<keyword evidence="1" id="KW-0472">Membrane</keyword>
<dbReference type="AlphaFoldDB" id="A0A9D1LLZ5"/>
<feature type="transmembrane region" description="Helical" evidence="1">
    <location>
        <begin position="333"/>
        <end position="359"/>
    </location>
</feature>
<dbReference type="InterPro" id="IPR014194">
    <property type="entry name" value="Spore_III_AE"/>
</dbReference>
<feature type="transmembrane region" description="Helical" evidence="1">
    <location>
        <begin position="139"/>
        <end position="156"/>
    </location>
</feature>
<feature type="signal peptide" evidence="2">
    <location>
        <begin position="1"/>
        <end position="20"/>
    </location>
</feature>
<reference evidence="3" key="2">
    <citation type="journal article" date="2021" name="PeerJ">
        <title>Extensive microbial diversity within the chicken gut microbiome revealed by metagenomics and culture.</title>
        <authorList>
            <person name="Gilroy R."/>
            <person name="Ravi A."/>
            <person name="Getino M."/>
            <person name="Pursley I."/>
            <person name="Horton D.L."/>
            <person name="Alikhan N.F."/>
            <person name="Baker D."/>
            <person name="Gharbi K."/>
            <person name="Hall N."/>
            <person name="Watson M."/>
            <person name="Adriaenssens E.M."/>
            <person name="Foster-Nyarko E."/>
            <person name="Jarju S."/>
            <person name="Secka A."/>
            <person name="Antonio M."/>
            <person name="Oren A."/>
            <person name="Chaudhuri R.R."/>
            <person name="La Ragione R."/>
            <person name="Hildebrand F."/>
            <person name="Pallen M.J."/>
        </authorList>
    </citation>
    <scope>NUCLEOTIDE SEQUENCE</scope>
    <source>
        <strain evidence="3">CHK191-8634</strain>
    </source>
</reference>
<sequence length="361" mass="36970">MKAVLAVLLCALCLTLPALAAEYGVDTGALEQSLPDDVRDSLGGLTPENADVESGLQSLWQKALSAFREHLREASGMAFAMVAVCALVGLVTSFVRSAGVSLPEHIVDMASVCALTVMCFTSIGSLLEACRKAIEGLSLFSKALIPAFAAATAVAGKPVSAVSSSAAAILFCSILVELALRVFLPGVYLYIGVTAAGIIARQDVLTRVAELIKWACVSFYKVFLMIFMGYMTLSGVVSGGADAAAVKTARVAITGAVPVLGSVVADASDAILTGAGILRSAVGIYGFLGACALCLMPFVSALTRYLVFKVLSVASASMAQGGTAKMIDGISEGYGIALGLLGTCCAVQFISLIVSTVVIQV</sequence>
<protein>
    <recommendedName>
        <fullName evidence="5">Stage III sporulation protein AE</fullName>
    </recommendedName>
</protein>
<evidence type="ECO:0000256" key="2">
    <source>
        <dbReference type="SAM" id="SignalP"/>
    </source>
</evidence>
<keyword evidence="2" id="KW-0732">Signal</keyword>
<dbReference type="Pfam" id="PF09546">
    <property type="entry name" value="Spore_III_AE"/>
    <property type="match status" value="1"/>
</dbReference>
<comment type="caution">
    <text evidence="3">The sequence shown here is derived from an EMBL/GenBank/DDBJ whole genome shotgun (WGS) entry which is preliminary data.</text>
</comment>
<keyword evidence="1" id="KW-0812">Transmembrane</keyword>
<dbReference type="Proteomes" id="UP000824073">
    <property type="component" value="Unassembled WGS sequence"/>
</dbReference>
<evidence type="ECO:0000313" key="4">
    <source>
        <dbReference type="Proteomes" id="UP000824073"/>
    </source>
</evidence>
<gene>
    <name evidence="3" type="ORF">IAB67_08445</name>
</gene>
<feature type="transmembrane region" description="Helical" evidence="1">
    <location>
        <begin position="277"/>
        <end position="299"/>
    </location>
</feature>
<proteinExistence type="predicted"/>
<feature type="transmembrane region" description="Helical" evidence="1">
    <location>
        <begin position="168"/>
        <end position="191"/>
    </location>
</feature>
<evidence type="ECO:0000256" key="1">
    <source>
        <dbReference type="SAM" id="Phobius"/>
    </source>
</evidence>
<feature type="chain" id="PRO_5038645655" description="Stage III sporulation protein AE" evidence="2">
    <location>
        <begin position="21"/>
        <end position="361"/>
    </location>
</feature>
<accession>A0A9D1LLZ5</accession>
<feature type="transmembrane region" description="Helical" evidence="1">
    <location>
        <begin position="245"/>
        <end position="265"/>
    </location>
</feature>
<feature type="transmembrane region" description="Helical" evidence="1">
    <location>
        <begin position="211"/>
        <end position="233"/>
    </location>
</feature>